<protein>
    <submittedName>
        <fullName evidence="1">Uncharacterized protein</fullName>
    </submittedName>
</protein>
<sequence>MAPAPAPQYYHRAPPPVACRSRIWSKSNQAHLVPVAAPRAFHHHKSVDSVPSPAPAASSPQQFAPQPQDDSSAPTPHLFPSSPLPAIYFSCARPPSDSVTKPPNGMPSISPSLFSCFEGFSIPDNPHWLLALANSAIGPCSCIGTSSYKYESWKSFCFIHTHNQGYGALFHGSVVGFVSWGGLVQWRDGYDINHGGVGAGGAYLAPGHPPSRLERVRFYCRPV</sequence>
<evidence type="ECO:0000313" key="1">
    <source>
        <dbReference type="EMBL" id="KAH7665758.1"/>
    </source>
</evidence>
<dbReference type="EMBL" id="CM037023">
    <property type="protein sequence ID" value="KAH7665758.1"/>
    <property type="molecule type" value="Genomic_DNA"/>
</dbReference>
<name>A0ACB7UY49_DIOAL</name>
<proteinExistence type="predicted"/>
<reference evidence="2" key="1">
    <citation type="journal article" date="2022" name="Nat. Commun.">
        <title>Chromosome evolution and the genetic basis of agronomically important traits in greater yam.</title>
        <authorList>
            <person name="Bredeson J.V."/>
            <person name="Lyons J.B."/>
            <person name="Oniyinde I.O."/>
            <person name="Okereke N.R."/>
            <person name="Kolade O."/>
            <person name="Nnabue I."/>
            <person name="Nwadili C.O."/>
            <person name="Hribova E."/>
            <person name="Parker M."/>
            <person name="Nwogha J."/>
            <person name="Shu S."/>
            <person name="Carlson J."/>
            <person name="Kariba R."/>
            <person name="Muthemba S."/>
            <person name="Knop K."/>
            <person name="Barton G.J."/>
            <person name="Sherwood A.V."/>
            <person name="Lopez-Montes A."/>
            <person name="Asiedu R."/>
            <person name="Jamnadass R."/>
            <person name="Muchugi A."/>
            <person name="Goodstein D."/>
            <person name="Egesi C.N."/>
            <person name="Featherston J."/>
            <person name="Asfaw A."/>
            <person name="Simpson G.G."/>
            <person name="Dolezel J."/>
            <person name="Hendre P.S."/>
            <person name="Van Deynze A."/>
            <person name="Kumar P.L."/>
            <person name="Obidiegwu J.E."/>
            <person name="Bhattacharjee R."/>
            <person name="Rokhsar D.S."/>
        </authorList>
    </citation>
    <scope>NUCLEOTIDE SEQUENCE [LARGE SCALE GENOMIC DNA]</scope>
    <source>
        <strain evidence="2">cv. TDa95/00328</strain>
    </source>
</reference>
<evidence type="ECO:0000313" key="2">
    <source>
        <dbReference type="Proteomes" id="UP000827976"/>
    </source>
</evidence>
<keyword evidence="2" id="KW-1185">Reference proteome</keyword>
<dbReference type="Proteomes" id="UP000827976">
    <property type="component" value="Chromosome 13"/>
</dbReference>
<organism evidence="1 2">
    <name type="scientific">Dioscorea alata</name>
    <name type="common">Purple yam</name>
    <dbReference type="NCBI Taxonomy" id="55571"/>
    <lineage>
        <taxon>Eukaryota</taxon>
        <taxon>Viridiplantae</taxon>
        <taxon>Streptophyta</taxon>
        <taxon>Embryophyta</taxon>
        <taxon>Tracheophyta</taxon>
        <taxon>Spermatophyta</taxon>
        <taxon>Magnoliopsida</taxon>
        <taxon>Liliopsida</taxon>
        <taxon>Dioscoreales</taxon>
        <taxon>Dioscoreaceae</taxon>
        <taxon>Dioscorea</taxon>
    </lineage>
</organism>
<gene>
    <name evidence="1" type="ORF">IHE45_13G053500</name>
</gene>
<comment type="caution">
    <text evidence="1">The sequence shown here is derived from an EMBL/GenBank/DDBJ whole genome shotgun (WGS) entry which is preliminary data.</text>
</comment>
<accession>A0ACB7UY49</accession>